<dbReference type="InterPro" id="IPR036397">
    <property type="entry name" value="RNaseH_sf"/>
</dbReference>
<dbReference type="NCBIfam" id="NF033545">
    <property type="entry name" value="transpos_IS630"/>
    <property type="match status" value="1"/>
</dbReference>
<comment type="caution">
    <text evidence="3">The sequence shown here is derived from an EMBL/GenBank/DDBJ whole genome shotgun (WGS) entry which is preliminary data.</text>
</comment>
<feature type="domain" description="Tc1-like transposase DDE" evidence="2">
    <location>
        <begin position="198"/>
        <end position="327"/>
    </location>
</feature>
<evidence type="ECO:0000313" key="3">
    <source>
        <dbReference type="EMBL" id="KAI2649093.1"/>
    </source>
</evidence>
<organism evidence="3 4">
    <name type="scientific">Labeo rohita</name>
    <name type="common">Indian major carp</name>
    <name type="synonym">Cyprinus rohita</name>
    <dbReference type="NCBI Taxonomy" id="84645"/>
    <lineage>
        <taxon>Eukaryota</taxon>
        <taxon>Metazoa</taxon>
        <taxon>Chordata</taxon>
        <taxon>Craniata</taxon>
        <taxon>Vertebrata</taxon>
        <taxon>Euteleostomi</taxon>
        <taxon>Actinopterygii</taxon>
        <taxon>Neopterygii</taxon>
        <taxon>Teleostei</taxon>
        <taxon>Ostariophysi</taxon>
        <taxon>Cypriniformes</taxon>
        <taxon>Cyprinidae</taxon>
        <taxon>Labeoninae</taxon>
        <taxon>Labeonini</taxon>
        <taxon>Labeo</taxon>
    </lineage>
</organism>
<feature type="region of interest" description="Disordered" evidence="1">
    <location>
        <begin position="1"/>
        <end position="68"/>
    </location>
</feature>
<feature type="compositionally biased region" description="Basic residues" evidence="1">
    <location>
        <begin position="42"/>
        <end position="55"/>
    </location>
</feature>
<accession>A0ABQ8LHF6</accession>
<dbReference type="InterPro" id="IPR038717">
    <property type="entry name" value="Tc1-like_DDE_dom"/>
</dbReference>
<proteinExistence type="predicted"/>
<evidence type="ECO:0000259" key="2">
    <source>
        <dbReference type="Pfam" id="PF13358"/>
    </source>
</evidence>
<feature type="compositionally biased region" description="Basic residues" evidence="1">
    <location>
        <begin position="1"/>
        <end position="13"/>
    </location>
</feature>
<name>A0ABQ8LHF6_LABRO</name>
<dbReference type="Pfam" id="PF13358">
    <property type="entry name" value="DDE_3"/>
    <property type="match status" value="1"/>
</dbReference>
<dbReference type="PANTHER" id="PTHR46564">
    <property type="entry name" value="TRANSPOSASE"/>
    <property type="match status" value="1"/>
</dbReference>
<evidence type="ECO:0000256" key="1">
    <source>
        <dbReference type="SAM" id="MobiDB-lite"/>
    </source>
</evidence>
<evidence type="ECO:0000313" key="4">
    <source>
        <dbReference type="Proteomes" id="UP000830375"/>
    </source>
</evidence>
<keyword evidence="4" id="KW-1185">Reference proteome</keyword>
<protein>
    <submittedName>
        <fullName evidence="3">Insertion element IS630 uncharacterized 39 kDa protein</fullName>
    </submittedName>
</protein>
<dbReference type="EMBL" id="JACTAM010000024">
    <property type="protein sequence ID" value="KAI2649093.1"/>
    <property type="molecule type" value="Genomic_DNA"/>
</dbReference>
<feature type="compositionally biased region" description="Gly residues" evidence="1">
    <location>
        <begin position="14"/>
        <end position="32"/>
    </location>
</feature>
<dbReference type="Gene3D" id="3.30.420.10">
    <property type="entry name" value="Ribonuclease H-like superfamily/Ribonuclease H"/>
    <property type="match status" value="1"/>
</dbReference>
<reference evidence="3 4" key="1">
    <citation type="submission" date="2022-01" db="EMBL/GenBank/DDBJ databases">
        <title>A high-quality chromosome-level genome assembly of rohu carp, Labeo rohita.</title>
        <authorList>
            <person name="Arick M.A. II"/>
            <person name="Hsu C.-Y."/>
            <person name="Magbanua Z."/>
            <person name="Pechanova O."/>
            <person name="Grover C."/>
            <person name="Miller E."/>
            <person name="Thrash A."/>
            <person name="Ezzel L."/>
            <person name="Alam S."/>
            <person name="Benzie J."/>
            <person name="Hamilton M."/>
            <person name="Karsi A."/>
            <person name="Lawrence M.L."/>
            <person name="Peterson D.G."/>
        </authorList>
    </citation>
    <scope>NUCLEOTIDE SEQUENCE [LARGE SCALE GENOMIC DNA]</scope>
    <source>
        <strain evidence="4">BAU-BD-2019</strain>
        <tissue evidence="3">Blood</tissue>
    </source>
</reference>
<gene>
    <name evidence="3" type="ORF">H4Q32_020300</name>
</gene>
<dbReference type="InterPro" id="IPR047655">
    <property type="entry name" value="Transpos_IS630-like"/>
</dbReference>
<dbReference type="PANTHER" id="PTHR46564:SF1">
    <property type="entry name" value="TRANSPOSASE"/>
    <property type="match status" value="1"/>
</dbReference>
<sequence>MERVRERVRRRGGQRGGGREGGGGRGGRGINRGRGRDGGHAGGRRRGRGRGRGRRRQEGAQRGQNLTNEIRATLVDHVVNHGLTLREAGLIEGQERQGGRPPMFTEQQAREIVNMVLANSAITLKQLQANIVNNHASFNDIHQVSISTLARILKKKHIQMKQIYRVPFERNSERVKRLRHDYAEVFLRMDGEEIQHEFIYVDEAGFNLTRTRRRGRNVIGHRAIVNVPGQRGGNITLCAAITQNGVLHRHAHMGPYNTALILTFLDQLHNITAANQIDHMQYIVVWDNVSFHRSALVQNWFQQHPHFTVLYLPPYSPFLNPIEEFFSAWWWKVYDLRLQAEVPLIQAMEEACDQTEVAAIQGWIRHSRRFFPRCLANDNIACNVDEILWPDPAR</sequence>
<dbReference type="Proteomes" id="UP000830375">
    <property type="component" value="Unassembled WGS sequence"/>
</dbReference>